<proteinExistence type="predicted"/>
<dbReference type="AlphaFoldDB" id="A0A917WC58"/>
<gene>
    <name evidence="1" type="ORF">GCM10011594_09430</name>
</gene>
<comment type="caution">
    <text evidence="1">The sequence shown here is derived from an EMBL/GenBank/DDBJ whole genome shotgun (WGS) entry which is preliminary data.</text>
</comment>
<dbReference type="InterPro" id="IPR015029">
    <property type="entry name" value="PrnB"/>
</dbReference>
<dbReference type="Gene3D" id="1.20.58.1320">
    <property type="match status" value="1"/>
</dbReference>
<organism evidence="1 2">
    <name type="scientific">Nakamurella endophytica</name>
    <dbReference type="NCBI Taxonomy" id="1748367"/>
    <lineage>
        <taxon>Bacteria</taxon>
        <taxon>Bacillati</taxon>
        <taxon>Actinomycetota</taxon>
        <taxon>Actinomycetes</taxon>
        <taxon>Nakamurellales</taxon>
        <taxon>Nakamurellaceae</taxon>
        <taxon>Nakamurella</taxon>
    </lineage>
</organism>
<sequence>MTTDTAALTDETLAAVTAAAHGDASADGLLDTLLLRGCTGSGAPADPLVLDHAAVRDADPLGLDAVLRRLPLLNDAGDTGSLTAVLAAAVERGGSVTGPEPAAAALRDTGMVMASLRRHGVDPVAAVPGLAALLTRWAAASGTIPRDTVVHYGWWNPTGPRERHYTTATAQESLLIDSVRQSCRTLPAASIGLDRAWHAGLTTPVALLALGAAVQALQSYGAMFETVRTGVSPVWFAQQLRPYFDPITVDGVAYCGPAAAFVPLYLVDELLWGTGADHTALHREAVEYGRTLWRDRRGELADHPPLDEVVAERLHREGETAELAEAARLFSLATRALVRFRGQHATLARGAYRTDVTGYSTGSGGWAPATLLSITTENRDAATHLDDERRCAGHHRQQRP</sequence>
<dbReference type="GO" id="GO:0019441">
    <property type="term" value="P:L-tryptophan catabolic process to kynurenine"/>
    <property type="evidence" value="ECO:0007669"/>
    <property type="project" value="InterPro"/>
</dbReference>
<dbReference type="GO" id="GO:0020037">
    <property type="term" value="F:heme binding"/>
    <property type="evidence" value="ECO:0007669"/>
    <property type="project" value="InterPro"/>
</dbReference>
<dbReference type="InterPro" id="IPR037217">
    <property type="entry name" value="Trp/Indoleamine_2_3_dOase-like"/>
</dbReference>
<name>A0A917WC58_9ACTN</name>
<dbReference type="EMBL" id="BMNA01000002">
    <property type="protein sequence ID" value="GGL91758.1"/>
    <property type="molecule type" value="Genomic_DNA"/>
</dbReference>
<keyword evidence="2" id="KW-1185">Reference proteome</keyword>
<dbReference type="SUPFAM" id="SSF140959">
    <property type="entry name" value="Indolic compounds 2,3-dioxygenase-like"/>
    <property type="match status" value="1"/>
</dbReference>
<dbReference type="Gene3D" id="1.20.58.480">
    <property type="match status" value="1"/>
</dbReference>
<evidence type="ECO:0000313" key="2">
    <source>
        <dbReference type="Proteomes" id="UP000655208"/>
    </source>
</evidence>
<dbReference type="Pfam" id="PF08933">
    <property type="entry name" value="PrnB"/>
    <property type="match status" value="1"/>
</dbReference>
<protein>
    <submittedName>
        <fullName evidence="1">Uncharacterized protein</fullName>
    </submittedName>
</protein>
<reference evidence="1" key="1">
    <citation type="journal article" date="2014" name="Int. J. Syst. Evol. Microbiol.">
        <title>Complete genome sequence of Corynebacterium casei LMG S-19264T (=DSM 44701T), isolated from a smear-ripened cheese.</title>
        <authorList>
            <consortium name="US DOE Joint Genome Institute (JGI-PGF)"/>
            <person name="Walter F."/>
            <person name="Albersmeier A."/>
            <person name="Kalinowski J."/>
            <person name="Ruckert C."/>
        </authorList>
    </citation>
    <scope>NUCLEOTIDE SEQUENCE</scope>
    <source>
        <strain evidence="1">CGMCC 4.7308</strain>
    </source>
</reference>
<accession>A0A917WC58</accession>
<dbReference type="GO" id="GO:0046872">
    <property type="term" value="F:metal ion binding"/>
    <property type="evidence" value="ECO:0007669"/>
    <property type="project" value="InterPro"/>
</dbReference>
<dbReference type="Proteomes" id="UP000655208">
    <property type="component" value="Unassembled WGS sequence"/>
</dbReference>
<dbReference type="RefSeq" id="WP_188940360.1">
    <property type="nucleotide sequence ID" value="NZ_BMNA01000002.1"/>
</dbReference>
<reference evidence="1" key="2">
    <citation type="submission" date="2020-09" db="EMBL/GenBank/DDBJ databases">
        <authorList>
            <person name="Sun Q."/>
            <person name="Zhou Y."/>
        </authorList>
    </citation>
    <scope>NUCLEOTIDE SEQUENCE</scope>
    <source>
        <strain evidence="1">CGMCC 4.7308</strain>
    </source>
</reference>
<evidence type="ECO:0000313" key="1">
    <source>
        <dbReference type="EMBL" id="GGL91758.1"/>
    </source>
</evidence>